<evidence type="ECO:0000256" key="7">
    <source>
        <dbReference type="ARBA" id="ARBA00023264"/>
    </source>
</evidence>
<comment type="caution">
    <text evidence="11">The sequence shown here is derived from an EMBL/GenBank/DDBJ whole genome shotgun (WGS) entry which is preliminary data.</text>
</comment>
<evidence type="ECO:0000256" key="4">
    <source>
        <dbReference type="ARBA" id="ARBA00022679"/>
    </source>
</evidence>
<dbReference type="EC" id="2.3.1.274" evidence="8 10"/>
<dbReference type="PIRSF" id="PIRSF002465">
    <property type="entry name" value="Phsphlp_syn_PlsX"/>
    <property type="match status" value="1"/>
</dbReference>
<evidence type="ECO:0000256" key="2">
    <source>
        <dbReference type="ARBA" id="ARBA00022490"/>
    </source>
</evidence>
<organism evidence="11 12">
    <name type="scientific">Candidatus Ruthenibacterium merdavium</name>
    <dbReference type="NCBI Taxonomy" id="2838752"/>
    <lineage>
        <taxon>Bacteria</taxon>
        <taxon>Bacillati</taxon>
        <taxon>Bacillota</taxon>
        <taxon>Clostridia</taxon>
        <taxon>Eubacteriales</taxon>
        <taxon>Oscillospiraceae</taxon>
        <taxon>Ruthenibacterium</taxon>
    </lineage>
</organism>
<proteinExistence type="inferred from homology"/>
<keyword evidence="11" id="KW-0012">Acyltransferase</keyword>
<dbReference type="Gene3D" id="3.40.718.10">
    <property type="entry name" value="Isopropylmalate Dehydrogenase"/>
    <property type="match status" value="1"/>
</dbReference>
<evidence type="ECO:0000256" key="10">
    <source>
        <dbReference type="HAMAP-Rule" id="MF_00019"/>
    </source>
</evidence>
<comment type="subcellular location">
    <subcellularLocation>
        <location evidence="10">Cytoplasm</location>
    </subcellularLocation>
    <text evidence="10">Associated with the membrane possibly through PlsY.</text>
</comment>
<dbReference type="GO" id="GO:0005737">
    <property type="term" value="C:cytoplasm"/>
    <property type="evidence" value="ECO:0007669"/>
    <property type="project" value="UniProtKB-SubCell"/>
</dbReference>
<dbReference type="GO" id="GO:0008654">
    <property type="term" value="P:phospholipid biosynthetic process"/>
    <property type="evidence" value="ECO:0007669"/>
    <property type="project" value="UniProtKB-KW"/>
</dbReference>
<keyword evidence="3 10" id="KW-0444">Lipid biosynthesis</keyword>
<comment type="similarity">
    <text evidence="10">Belongs to the PlsX family.</text>
</comment>
<keyword evidence="2 10" id="KW-0963">Cytoplasm</keyword>
<comment type="pathway">
    <text evidence="10">Lipid metabolism; phospholipid metabolism.</text>
</comment>
<dbReference type="HAMAP" id="MF_00019">
    <property type="entry name" value="PlsX"/>
    <property type="match status" value="1"/>
</dbReference>
<keyword evidence="7 10" id="KW-1208">Phospholipid metabolism</keyword>
<reference evidence="11" key="1">
    <citation type="journal article" date="2021" name="PeerJ">
        <title>Extensive microbial diversity within the chicken gut microbiome revealed by metagenomics and culture.</title>
        <authorList>
            <person name="Gilroy R."/>
            <person name="Ravi A."/>
            <person name="Getino M."/>
            <person name="Pursley I."/>
            <person name="Horton D.L."/>
            <person name="Alikhan N.F."/>
            <person name="Baker D."/>
            <person name="Gharbi K."/>
            <person name="Hall N."/>
            <person name="Watson M."/>
            <person name="Adriaenssens E.M."/>
            <person name="Foster-Nyarko E."/>
            <person name="Jarju S."/>
            <person name="Secka A."/>
            <person name="Antonio M."/>
            <person name="Oren A."/>
            <person name="Chaudhuri R.R."/>
            <person name="La Ragione R."/>
            <person name="Hildebrand F."/>
            <person name="Pallen M.J."/>
        </authorList>
    </citation>
    <scope>NUCLEOTIDE SEQUENCE</scope>
    <source>
        <strain evidence="11">5933</strain>
    </source>
</reference>
<dbReference type="EMBL" id="DWWA01000018">
    <property type="protein sequence ID" value="HJC71752.1"/>
    <property type="molecule type" value="Genomic_DNA"/>
</dbReference>
<evidence type="ECO:0000256" key="8">
    <source>
        <dbReference type="ARBA" id="ARBA00024069"/>
    </source>
</evidence>
<dbReference type="InterPro" id="IPR012281">
    <property type="entry name" value="Phospholipid_synth_PlsX-like"/>
</dbReference>
<dbReference type="Proteomes" id="UP000823918">
    <property type="component" value="Unassembled WGS sequence"/>
</dbReference>
<evidence type="ECO:0000313" key="12">
    <source>
        <dbReference type="Proteomes" id="UP000823918"/>
    </source>
</evidence>
<evidence type="ECO:0000313" key="11">
    <source>
        <dbReference type="EMBL" id="HJC71752.1"/>
    </source>
</evidence>
<keyword evidence="6 10" id="KW-0594">Phospholipid biosynthesis</keyword>
<dbReference type="GO" id="GO:0006633">
    <property type="term" value="P:fatty acid biosynthetic process"/>
    <property type="evidence" value="ECO:0007669"/>
    <property type="project" value="UniProtKB-UniRule"/>
</dbReference>
<evidence type="ECO:0000256" key="1">
    <source>
        <dbReference type="ARBA" id="ARBA00001232"/>
    </source>
</evidence>
<dbReference type="PANTHER" id="PTHR30100">
    <property type="entry name" value="FATTY ACID/PHOSPHOLIPID SYNTHESIS PROTEIN PLSX"/>
    <property type="match status" value="1"/>
</dbReference>
<dbReference type="PANTHER" id="PTHR30100:SF1">
    <property type="entry name" value="PHOSPHATE ACYLTRANSFERASE"/>
    <property type="match status" value="1"/>
</dbReference>
<gene>
    <name evidence="10 11" type="primary">plsX</name>
    <name evidence="11" type="ORF">H9698_03020</name>
</gene>
<keyword evidence="5 10" id="KW-0443">Lipid metabolism</keyword>
<evidence type="ECO:0000256" key="3">
    <source>
        <dbReference type="ARBA" id="ARBA00022516"/>
    </source>
</evidence>
<evidence type="ECO:0000256" key="9">
    <source>
        <dbReference type="ARBA" id="ARBA00046608"/>
    </source>
</evidence>
<comment type="catalytic activity">
    <reaction evidence="1 10">
        <text>a fatty acyl-[ACP] + phosphate = an acyl phosphate + holo-[ACP]</text>
        <dbReference type="Rhea" id="RHEA:42292"/>
        <dbReference type="Rhea" id="RHEA-COMP:9685"/>
        <dbReference type="Rhea" id="RHEA-COMP:14125"/>
        <dbReference type="ChEBI" id="CHEBI:43474"/>
        <dbReference type="ChEBI" id="CHEBI:59918"/>
        <dbReference type="ChEBI" id="CHEBI:64479"/>
        <dbReference type="ChEBI" id="CHEBI:138651"/>
        <dbReference type="EC" id="2.3.1.274"/>
    </reaction>
</comment>
<protein>
    <recommendedName>
        <fullName evidence="8 10">Phosphate acyltransferase</fullName>
        <ecNumber evidence="8 10">2.3.1.274</ecNumber>
    </recommendedName>
    <alternativeName>
        <fullName evidence="10">Acyl-ACP phosphotransacylase</fullName>
    </alternativeName>
    <alternativeName>
        <fullName evidence="10">Acyl-[acyl-carrier-protein]--phosphate acyltransferase</fullName>
    </alternativeName>
    <alternativeName>
        <fullName evidence="10">Phosphate-acyl-ACP acyltransferase</fullName>
    </alternativeName>
</protein>
<comment type="subunit">
    <text evidence="9 10">Homodimer. Probably interacts with PlsY.</text>
</comment>
<dbReference type="NCBIfam" id="TIGR00182">
    <property type="entry name" value="plsX"/>
    <property type="match status" value="1"/>
</dbReference>
<evidence type="ECO:0000256" key="5">
    <source>
        <dbReference type="ARBA" id="ARBA00023098"/>
    </source>
</evidence>
<sequence>MTIIIDAMGGDNAPAEILKGASQAVKEYGVEIIAVGNSEKIAEAVKEHAIDMAHIRVVDAKEEISMCDEPTAAVRKKKDSSMVVGMNLLTKGEGDAFVSAGSTGALLAGATLIVKRLKGVKRPAIGTVIPGTQKPYLLLDAGANVECRPEMLEAFGIMGSVYMERAMNRQNPSVALVNNGSEESKGTPVYVEAHARMKQNKQMRFVGNIEPRDIPTGQADVVVCDGFTGNVILKLTEGLAKSLVGELKKVFLRSVGTKIGYLLVKGGLRDFKKMLDADEHGGALMMGVTKPVIKAHGSSNAKAFKNAIRQAKRCVEGNVVENMAQKLAALEQDQPQTSAQGRE</sequence>
<reference evidence="11" key="2">
    <citation type="submission" date="2021-04" db="EMBL/GenBank/DDBJ databases">
        <authorList>
            <person name="Gilroy R."/>
        </authorList>
    </citation>
    <scope>NUCLEOTIDE SEQUENCE</scope>
    <source>
        <strain evidence="11">5933</strain>
    </source>
</reference>
<evidence type="ECO:0000256" key="6">
    <source>
        <dbReference type="ARBA" id="ARBA00023209"/>
    </source>
</evidence>
<dbReference type="SUPFAM" id="SSF53659">
    <property type="entry name" value="Isocitrate/Isopropylmalate dehydrogenase-like"/>
    <property type="match status" value="1"/>
</dbReference>
<accession>A0A9D2Q2P9</accession>
<comment type="function">
    <text evidence="10">Catalyzes the reversible formation of acyl-phosphate (acyl-PO(4)) from acyl-[acyl-carrier-protein] (acyl-ACP). This enzyme utilizes acyl-ACP as fatty acyl donor, but not acyl-CoA.</text>
</comment>
<dbReference type="Pfam" id="PF02504">
    <property type="entry name" value="FA_synthesis"/>
    <property type="match status" value="1"/>
</dbReference>
<keyword evidence="4 10" id="KW-0808">Transferase</keyword>
<dbReference type="InterPro" id="IPR003664">
    <property type="entry name" value="FA_synthesis"/>
</dbReference>
<dbReference type="GO" id="GO:0043811">
    <property type="term" value="F:phosphate:acyl-[acyl carrier protein] acyltransferase activity"/>
    <property type="evidence" value="ECO:0007669"/>
    <property type="project" value="UniProtKB-UniRule"/>
</dbReference>
<name>A0A9D2Q2P9_9FIRM</name>
<dbReference type="AlphaFoldDB" id="A0A9D2Q2P9"/>